<dbReference type="Proteomes" id="UP000075609">
    <property type="component" value="Unassembled WGS sequence"/>
</dbReference>
<comment type="caution">
    <text evidence="1">The sequence shown here is derived from an EMBL/GenBank/DDBJ whole genome shotgun (WGS) entry which is preliminary data.</text>
</comment>
<gene>
    <name evidence="1" type="ORF">ATY35_20205</name>
</gene>
<dbReference type="EMBL" id="LOBP01000200">
    <property type="protein sequence ID" value="KYN80450.1"/>
    <property type="molecule type" value="Genomic_DNA"/>
</dbReference>
<proteinExistence type="predicted"/>
<organism evidence="1 2">
    <name type="scientific">Vibrio cidicii</name>
    <dbReference type="NCBI Taxonomy" id="1763883"/>
    <lineage>
        <taxon>Bacteria</taxon>
        <taxon>Pseudomonadati</taxon>
        <taxon>Pseudomonadota</taxon>
        <taxon>Gammaproteobacteria</taxon>
        <taxon>Vibrionales</taxon>
        <taxon>Vibrionaceae</taxon>
        <taxon>Vibrio</taxon>
    </lineage>
</organism>
<name>A0ABR5VWQ2_9VIBR</name>
<evidence type="ECO:0000313" key="1">
    <source>
        <dbReference type="EMBL" id="KYN80450.1"/>
    </source>
</evidence>
<evidence type="ECO:0000313" key="2">
    <source>
        <dbReference type="Proteomes" id="UP000075609"/>
    </source>
</evidence>
<accession>A0ABR5VWQ2</accession>
<keyword evidence="2" id="KW-1185">Reference proteome</keyword>
<protein>
    <submittedName>
        <fullName evidence="1">Uncharacterized protein</fullName>
    </submittedName>
</protein>
<sequence length="241" mass="27487">MSKVFGVISLAVVVSFFFIVSVAGENSRADEIIGELLIKLKNEDFSSECIKVVAGSNQNFDSHCDQDMFVFTVSLLKRFDLLDGSNFSINLKKENYWFPFTNNQGIKVSLNLSQTEKSSFLKLSNDLDYVTDLFVVKRTGFKWQIDSITINEPELAKIFSDTKKQIDFQKYLVQLDSGYQLNEMVIHQGEFADIGRLLLKFSVEKLLKYFESQKPNKLLKRDSQCVAFSVCGEFRDEGGVQ</sequence>
<reference evidence="1 2" key="1">
    <citation type="submission" date="2015-12" db="EMBL/GenBank/DDBJ databases">
        <authorList>
            <person name="Tarr C.L."/>
            <person name="Gladney L.M."/>
        </authorList>
    </citation>
    <scope>NUCLEOTIDE SEQUENCE [LARGE SCALE GENOMIC DNA]</scope>
    <source>
        <strain evidence="1 2">1048-83</strain>
    </source>
</reference>
<dbReference type="RefSeq" id="WP_061900891.1">
    <property type="nucleotide sequence ID" value="NZ_CAXYEW010000068.1"/>
</dbReference>